<evidence type="ECO:0000256" key="1">
    <source>
        <dbReference type="SAM" id="MobiDB-lite"/>
    </source>
</evidence>
<accession>A0A7R9FKK1</accession>
<dbReference type="EMBL" id="OE000851">
    <property type="protein sequence ID" value="CAD7455228.1"/>
    <property type="molecule type" value="Genomic_DNA"/>
</dbReference>
<evidence type="ECO:0000313" key="2">
    <source>
        <dbReference type="EMBL" id="CAD7455228.1"/>
    </source>
</evidence>
<name>A0A7R9FKK1_9NEOP</name>
<reference evidence="2" key="1">
    <citation type="submission" date="2020-11" db="EMBL/GenBank/DDBJ databases">
        <authorList>
            <person name="Tran Van P."/>
        </authorList>
    </citation>
    <scope>NUCLEOTIDE SEQUENCE</scope>
</reference>
<gene>
    <name evidence="2" type="ORF">TTEB3V08_LOCUS3308</name>
</gene>
<sequence length="141" mass="15339">MLEIEPRIRIPVDEGDICESDTSCCKSEGLHCDSDTCRSTQPHHTTRSASLPTESVMAHVQSQTVVDSPPRYDDIQPAHMEKPPLYEDVTCIAQKQPDVVAWDLAPPPYNTVGPNCGLGGVVNMTFCPDTRATAPSLDSES</sequence>
<feature type="region of interest" description="Disordered" evidence="1">
    <location>
        <begin position="36"/>
        <end position="78"/>
    </location>
</feature>
<feature type="compositionally biased region" description="Polar residues" evidence="1">
    <location>
        <begin position="37"/>
        <end position="53"/>
    </location>
</feature>
<proteinExistence type="predicted"/>
<dbReference type="AlphaFoldDB" id="A0A7R9FKK1"/>
<organism evidence="2">
    <name type="scientific">Timema tahoe</name>
    <dbReference type="NCBI Taxonomy" id="61484"/>
    <lineage>
        <taxon>Eukaryota</taxon>
        <taxon>Metazoa</taxon>
        <taxon>Ecdysozoa</taxon>
        <taxon>Arthropoda</taxon>
        <taxon>Hexapoda</taxon>
        <taxon>Insecta</taxon>
        <taxon>Pterygota</taxon>
        <taxon>Neoptera</taxon>
        <taxon>Polyneoptera</taxon>
        <taxon>Phasmatodea</taxon>
        <taxon>Timematodea</taxon>
        <taxon>Timematoidea</taxon>
        <taxon>Timematidae</taxon>
        <taxon>Timema</taxon>
    </lineage>
</organism>
<protein>
    <submittedName>
        <fullName evidence="2">Uncharacterized protein</fullName>
    </submittedName>
</protein>